<dbReference type="InterPro" id="IPR009003">
    <property type="entry name" value="Peptidase_S1_PA"/>
</dbReference>
<comment type="caution">
    <text evidence="2">The sequence shown here is derived from an EMBL/GenBank/DDBJ whole genome shotgun (WGS) entry which is preliminary data.</text>
</comment>
<sequence>MKGFFALLLWLAAPALYATEQAGTIFKQLAPSLYQIRLIDKASGEKSSIGSGFQITADGLIATNYHVISGFAQYPNKYQIQYLDHQGNKGDLTLASVDVINDLALVKRNIDQDMPFFTIADNSPTKGEELFSLGNPHDLGMIVVPGTYNGLKKESFIDKIHFTGSVNSGMSGGPVVNKDTQVVGINVATSGNQIGFLVPHDKLATLFNHYQDSPPASIEEQMAEQLSAYQKALIDKLLESKWQGKVLGKSLIPTIDVPFIRCWGESNSDKTDALILSAMANCALDEDTFIDHNFFTGTVEMQFQYMETDKISPLKFYQLYQRQVTRAAAGNKATKDDVTEFECHHDIVMPLNQSINNKSILCTRNYKKFPALFDVLYLGLSVDRERQALISHFTVSGVEKEMALAFTKRFMESVSWK</sequence>
<protein>
    <submittedName>
        <fullName evidence="2">Trypsin-like peptidase domain-containing protein</fullName>
    </submittedName>
</protein>
<dbReference type="AlphaFoldDB" id="A0A7Y0LAE1"/>
<dbReference type="SUPFAM" id="SSF50494">
    <property type="entry name" value="Trypsin-like serine proteases"/>
    <property type="match status" value="1"/>
</dbReference>
<dbReference type="Gene3D" id="2.40.10.120">
    <property type="match status" value="1"/>
</dbReference>
<dbReference type="GO" id="GO:0004252">
    <property type="term" value="F:serine-type endopeptidase activity"/>
    <property type="evidence" value="ECO:0007669"/>
    <property type="project" value="InterPro"/>
</dbReference>
<keyword evidence="3" id="KW-1185">Reference proteome</keyword>
<dbReference type="RefSeq" id="WP_169073767.1">
    <property type="nucleotide sequence ID" value="NZ_JABBXH010000001.1"/>
</dbReference>
<dbReference type="PRINTS" id="PR00834">
    <property type="entry name" value="PROTEASES2C"/>
</dbReference>
<dbReference type="EMBL" id="JABBXH010000001">
    <property type="protein sequence ID" value="NMP30462.1"/>
    <property type="molecule type" value="Genomic_DNA"/>
</dbReference>
<dbReference type="Pfam" id="PF13365">
    <property type="entry name" value="Trypsin_2"/>
    <property type="match status" value="1"/>
</dbReference>
<gene>
    <name evidence="2" type="ORF">HII17_02705</name>
</gene>
<dbReference type="InterPro" id="IPR001940">
    <property type="entry name" value="Peptidase_S1C"/>
</dbReference>
<organism evidence="2 3">
    <name type="scientific">Thalassotalea algicola</name>
    <dbReference type="NCBI Taxonomy" id="2716224"/>
    <lineage>
        <taxon>Bacteria</taxon>
        <taxon>Pseudomonadati</taxon>
        <taxon>Pseudomonadota</taxon>
        <taxon>Gammaproteobacteria</taxon>
        <taxon>Alteromonadales</taxon>
        <taxon>Colwelliaceae</taxon>
        <taxon>Thalassotalea</taxon>
    </lineage>
</organism>
<evidence type="ECO:0000313" key="2">
    <source>
        <dbReference type="EMBL" id="NMP30462.1"/>
    </source>
</evidence>
<accession>A0A7Y0LAE1</accession>
<feature type="signal peptide" evidence="1">
    <location>
        <begin position="1"/>
        <end position="18"/>
    </location>
</feature>
<dbReference type="PANTHER" id="PTHR22939:SF129">
    <property type="entry name" value="SERINE PROTEASE HTRA2, MITOCHONDRIAL"/>
    <property type="match status" value="1"/>
</dbReference>
<reference evidence="2 3" key="1">
    <citation type="submission" date="2020-04" db="EMBL/GenBank/DDBJ databases">
        <title>Thalassotalea sp. M1531, isolated from the surface of marine red alga.</title>
        <authorList>
            <person name="Pang L."/>
            <person name="Lu D.-C."/>
        </authorList>
    </citation>
    <scope>NUCLEOTIDE SEQUENCE [LARGE SCALE GENOMIC DNA]</scope>
    <source>
        <strain evidence="2 3">M1531</strain>
    </source>
</reference>
<dbReference type="Proteomes" id="UP000568664">
    <property type="component" value="Unassembled WGS sequence"/>
</dbReference>
<keyword evidence="1" id="KW-0732">Signal</keyword>
<feature type="chain" id="PRO_5030552556" evidence="1">
    <location>
        <begin position="19"/>
        <end position="417"/>
    </location>
</feature>
<evidence type="ECO:0000256" key="1">
    <source>
        <dbReference type="SAM" id="SignalP"/>
    </source>
</evidence>
<proteinExistence type="predicted"/>
<dbReference type="PANTHER" id="PTHR22939">
    <property type="entry name" value="SERINE PROTEASE FAMILY S1C HTRA-RELATED"/>
    <property type="match status" value="1"/>
</dbReference>
<dbReference type="GO" id="GO:0006508">
    <property type="term" value="P:proteolysis"/>
    <property type="evidence" value="ECO:0007669"/>
    <property type="project" value="InterPro"/>
</dbReference>
<name>A0A7Y0LAE1_9GAMM</name>
<evidence type="ECO:0000313" key="3">
    <source>
        <dbReference type="Proteomes" id="UP000568664"/>
    </source>
</evidence>